<dbReference type="PANTHER" id="PTHR30222:SF17">
    <property type="entry name" value="SPERMIDINE_PUTRESCINE-BINDING PERIPLASMIC PROTEIN"/>
    <property type="match status" value="1"/>
</dbReference>
<reference evidence="5" key="1">
    <citation type="journal article" date="2015" name="ISME J.">
        <title>Draft Genome Sequence of Streptomyces incarnatus NRRL8089, which Produces the Nucleoside Antibiotic Sinefungin.</title>
        <authorList>
            <person name="Oshima K."/>
            <person name="Hattori M."/>
            <person name="Shimizu H."/>
            <person name="Fukuda K."/>
            <person name="Nemoto M."/>
            <person name="Inagaki K."/>
            <person name="Tamura T."/>
        </authorList>
    </citation>
    <scope>NUCLEOTIDE SEQUENCE</scope>
    <source>
        <strain evidence="5">FACHB-1277</strain>
    </source>
</reference>
<evidence type="ECO:0000313" key="6">
    <source>
        <dbReference type="Proteomes" id="UP000631421"/>
    </source>
</evidence>
<proteinExistence type="predicted"/>
<dbReference type="RefSeq" id="WP_190351913.1">
    <property type="nucleotide sequence ID" value="NZ_JACJPY010000055.1"/>
</dbReference>
<keyword evidence="6" id="KW-1185">Reference proteome</keyword>
<reference evidence="5" key="2">
    <citation type="submission" date="2020-08" db="EMBL/GenBank/DDBJ databases">
        <authorList>
            <person name="Chen M."/>
            <person name="Teng W."/>
            <person name="Zhao L."/>
            <person name="Hu C."/>
            <person name="Zhou Y."/>
            <person name="Han B."/>
            <person name="Song L."/>
            <person name="Shu W."/>
        </authorList>
    </citation>
    <scope>NUCLEOTIDE SEQUENCE</scope>
    <source>
        <strain evidence="5">FACHB-1277</strain>
    </source>
</reference>
<comment type="subcellular location">
    <subcellularLocation>
        <location evidence="1">Periplasm</location>
    </subcellularLocation>
</comment>
<dbReference type="Gene3D" id="3.40.190.10">
    <property type="entry name" value="Periplasmic binding protein-like II"/>
    <property type="match status" value="2"/>
</dbReference>
<dbReference type="Pfam" id="PF13343">
    <property type="entry name" value="SBP_bac_6"/>
    <property type="match status" value="1"/>
</dbReference>
<evidence type="ECO:0000256" key="3">
    <source>
        <dbReference type="ARBA" id="ARBA00022729"/>
    </source>
</evidence>
<evidence type="ECO:0000256" key="4">
    <source>
        <dbReference type="ARBA" id="ARBA00022764"/>
    </source>
</evidence>
<sequence>MDRRRFLIGGGVAIATLGGCQWANPFDQRDRLKVLGLLGAIPPKVIEQFPQSFKRKVEFKAEQLPSKLWQELQSFRDVVKEGKSDKIANIPAIVSLSDGWLDQAIAQSLIQPITPDLLTKIPQWQSLSTQWREFVSRDSGNGLQVWGLPYRWGATAIAYRSDKLKFEIKQWADLWRPELKRKITLPDDAREVIGLTLKKIGQSYQQDLKQASNFASLSQELKSLNDQVLTYNSDAYLQSLLADDTIAAVGWTSDMFRAKRLNPEIKIVIPQEGTALWADMWVIPQGITADEQAIAAAWMDFTISPAIAAQVTALTDAVSTSSNLDQVPASVKADQIKFFAPEIFAKSELISPLSASAVTTYQELWSKMRSGNL</sequence>
<dbReference type="AlphaFoldDB" id="A0A926UV84"/>
<dbReference type="EMBL" id="JACJPY010000055">
    <property type="protein sequence ID" value="MBD2151493.1"/>
    <property type="molecule type" value="Genomic_DNA"/>
</dbReference>
<evidence type="ECO:0000256" key="2">
    <source>
        <dbReference type="ARBA" id="ARBA00022448"/>
    </source>
</evidence>
<protein>
    <submittedName>
        <fullName evidence="5">Extracellular solute-binding protein</fullName>
    </submittedName>
</protein>
<dbReference type="InterPro" id="IPR001188">
    <property type="entry name" value="Sperm_putr-bd"/>
</dbReference>
<dbReference type="Proteomes" id="UP000631421">
    <property type="component" value="Unassembled WGS sequence"/>
</dbReference>
<name>A0A926UV84_9CYAN</name>
<keyword evidence="4" id="KW-0574">Periplasm</keyword>
<gene>
    <name evidence="5" type="ORF">H6F44_15390</name>
</gene>
<accession>A0A926UV84</accession>
<dbReference type="GO" id="GO:0042597">
    <property type="term" value="C:periplasmic space"/>
    <property type="evidence" value="ECO:0007669"/>
    <property type="project" value="UniProtKB-SubCell"/>
</dbReference>
<keyword evidence="3" id="KW-0732">Signal</keyword>
<dbReference type="SUPFAM" id="SSF53850">
    <property type="entry name" value="Periplasmic binding protein-like II"/>
    <property type="match status" value="1"/>
</dbReference>
<dbReference type="GO" id="GO:0019808">
    <property type="term" value="F:polyamine binding"/>
    <property type="evidence" value="ECO:0007669"/>
    <property type="project" value="InterPro"/>
</dbReference>
<comment type="caution">
    <text evidence="5">The sequence shown here is derived from an EMBL/GenBank/DDBJ whole genome shotgun (WGS) entry which is preliminary data.</text>
</comment>
<evidence type="ECO:0000256" key="1">
    <source>
        <dbReference type="ARBA" id="ARBA00004418"/>
    </source>
</evidence>
<dbReference type="PANTHER" id="PTHR30222">
    <property type="entry name" value="SPERMIDINE/PUTRESCINE-BINDING PERIPLASMIC PROTEIN"/>
    <property type="match status" value="1"/>
</dbReference>
<dbReference type="GO" id="GO:0015846">
    <property type="term" value="P:polyamine transport"/>
    <property type="evidence" value="ECO:0007669"/>
    <property type="project" value="InterPro"/>
</dbReference>
<dbReference type="PRINTS" id="PR00909">
    <property type="entry name" value="SPERMDNBNDNG"/>
</dbReference>
<evidence type="ECO:0000313" key="5">
    <source>
        <dbReference type="EMBL" id="MBD2151493.1"/>
    </source>
</evidence>
<organism evidence="5 6">
    <name type="scientific">Pseudanabaena cinerea FACHB-1277</name>
    <dbReference type="NCBI Taxonomy" id="2949581"/>
    <lineage>
        <taxon>Bacteria</taxon>
        <taxon>Bacillati</taxon>
        <taxon>Cyanobacteriota</taxon>
        <taxon>Cyanophyceae</taxon>
        <taxon>Pseudanabaenales</taxon>
        <taxon>Pseudanabaenaceae</taxon>
        <taxon>Pseudanabaena</taxon>
        <taxon>Pseudanabaena cinerea</taxon>
    </lineage>
</organism>
<dbReference type="PROSITE" id="PS51257">
    <property type="entry name" value="PROKAR_LIPOPROTEIN"/>
    <property type="match status" value="1"/>
</dbReference>
<keyword evidence="2" id="KW-0813">Transport</keyword>